<dbReference type="InterPro" id="IPR040891">
    <property type="entry name" value="HEPN_SAV_6107"/>
</dbReference>
<evidence type="ECO:0000313" key="2">
    <source>
        <dbReference type="EMBL" id="GAA3038066.1"/>
    </source>
</evidence>
<accession>A0ABP6LC13</accession>
<reference evidence="3" key="1">
    <citation type="journal article" date="2019" name="Int. J. Syst. Evol. Microbiol.">
        <title>The Global Catalogue of Microorganisms (GCM) 10K type strain sequencing project: providing services to taxonomists for standard genome sequencing and annotation.</title>
        <authorList>
            <consortium name="The Broad Institute Genomics Platform"/>
            <consortium name="The Broad Institute Genome Sequencing Center for Infectious Disease"/>
            <person name="Wu L."/>
            <person name="Ma J."/>
        </authorList>
    </citation>
    <scope>NUCLEOTIDE SEQUENCE [LARGE SCALE GENOMIC DNA]</scope>
    <source>
        <strain evidence="3">JCM 14234</strain>
    </source>
</reference>
<feature type="domain" description="SAV-6107-like HEPN" evidence="1">
    <location>
        <begin position="38"/>
        <end position="133"/>
    </location>
</feature>
<evidence type="ECO:0000313" key="3">
    <source>
        <dbReference type="Proteomes" id="UP001501035"/>
    </source>
</evidence>
<dbReference type="Pfam" id="PF18726">
    <property type="entry name" value="HEPN_SAV_6107"/>
    <property type="match status" value="1"/>
</dbReference>
<sequence length="157" mass="16581">MGAADSSVGIEPTVVMDAHRLLDQAIRITDDGDLVVGNAERLRTYYLAALRTAGAVLAVLESRRRGPRGQRSAWVRLGAQARAAGGGFGVADSAAYFAGYSALRQRIETGLVDDVDQAMVARMRVHLEAFIAAAEGVLADYEQGRPLLAAPPESVSA</sequence>
<organism evidence="2 3">
    <name type="scientific">Gordonia defluvii</name>
    <dbReference type="NCBI Taxonomy" id="283718"/>
    <lineage>
        <taxon>Bacteria</taxon>
        <taxon>Bacillati</taxon>
        <taxon>Actinomycetota</taxon>
        <taxon>Actinomycetes</taxon>
        <taxon>Mycobacteriales</taxon>
        <taxon>Gordoniaceae</taxon>
        <taxon>Gordonia</taxon>
    </lineage>
</organism>
<dbReference type="Proteomes" id="UP001501035">
    <property type="component" value="Unassembled WGS sequence"/>
</dbReference>
<proteinExistence type="predicted"/>
<protein>
    <recommendedName>
        <fullName evidence="1">SAV-6107-like HEPN domain-containing protein</fullName>
    </recommendedName>
</protein>
<dbReference type="EMBL" id="BAAAVS010000024">
    <property type="protein sequence ID" value="GAA3038066.1"/>
    <property type="molecule type" value="Genomic_DNA"/>
</dbReference>
<keyword evidence="3" id="KW-1185">Reference proteome</keyword>
<gene>
    <name evidence="2" type="ORF">GCM10010528_18290</name>
</gene>
<comment type="caution">
    <text evidence="2">The sequence shown here is derived from an EMBL/GenBank/DDBJ whole genome shotgun (WGS) entry which is preliminary data.</text>
</comment>
<name>A0ABP6LC13_9ACTN</name>
<dbReference type="RefSeq" id="WP_290705587.1">
    <property type="nucleotide sequence ID" value="NZ_BAAAVS010000024.1"/>
</dbReference>
<evidence type="ECO:0000259" key="1">
    <source>
        <dbReference type="Pfam" id="PF18726"/>
    </source>
</evidence>